<dbReference type="Pfam" id="PF01957">
    <property type="entry name" value="NfeD"/>
    <property type="match status" value="1"/>
</dbReference>
<organism evidence="7 8">
    <name type="scientific">Streptoalloteichus hindustanus</name>
    <dbReference type="NCBI Taxonomy" id="2017"/>
    <lineage>
        <taxon>Bacteria</taxon>
        <taxon>Bacillati</taxon>
        <taxon>Actinomycetota</taxon>
        <taxon>Actinomycetes</taxon>
        <taxon>Pseudonocardiales</taxon>
        <taxon>Pseudonocardiaceae</taxon>
        <taxon>Streptoalloteichus</taxon>
    </lineage>
</organism>
<protein>
    <submittedName>
        <fullName evidence="7">Membrane protein implicated in regulation of membrane protease activity</fullName>
    </submittedName>
</protein>
<dbReference type="AlphaFoldDB" id="A0A1M5PN72"/>
<dbReference type="STRING" id="2017.SAMN05444320_1198"/>
<evidence type="ECO:0000313" key="8">
    <source>
        <dbReference type="Proteomes" id="UP000184501"/>
    </source>
</evidence>
<dbReference type="Proteomes" id="UP000184501">
    <property type="component" value="Unassembled WGS sequence"/>
</dbReference>
<evidence type="ECO:0000256" key="4">
    <source>
        <dbReference type="ARBA" id="ARBA00023136"/>
    </source>
</evidence>
<evidence type="ECO:0000259" key="6">
    <source>
        <dbReference type="Pfam" id="PF01957"/>
    </source>
</evidence>
<dbReference type="GO" id="GO:0006508">
    <property type="term" value="P:proteolysis"/>
    <property type="evidence" value="ECO:0007669"/>
    <property type="project" value="UniProtKB-KW"/>
</dbReference>
<evidence type="ECO:0000256" key="3">
    <source>
        <dbReference type="ARBA" id="ARBA00022989"/>
    </source>
</evidence>
<proteinExistence type="predicted"/>
<evidence type="ECO:0000256" key="5">
    <source>
        <dbReference type="SAM" id="Phobius"/>
    </source>
</evidence>
<dbReference type="EMBL" id="FQVN01000019">
    <property type="protein sequence ID" value="SHH03181.1"/>
    <property type="molecule type" value="Genomic_DNA"/>
</dbReference>
<dbReference type="InterPro" id="IPR012340">
    <property type="entry name" value="NA-bd_OB-fold"/>
</dbReference>
<keyword evidence="8" id="KW-1185">Reference proteome</keyword>
<feature type="transmembrane region" description="Helical" evidence="5">
    <location>
        <begin position="44"/>
        <end position="63"/>
    </location>
</feature>
<dbReference type="InterPro" id="IPR002810">
    <property type="entry name" value="NfeD-like_C"/>
</dbReference>
<evidence type="ECO:0000256" key="1">
    <source>
        <dbReference type="ARBA" id="ARBA00004141"/>
    </source>
</evidence>
<name>A0A1M5PN72_STRHI</name>
<reference evidence="7 8" key="1">
    <citation type="submission" date="2016-11" db="EMBL/GenBank/DDBJ databases">
        <authorList>
            <person name="Jaros S."/>
            <person name="Januszkiewicz K."/>
            <person name="Wedrychowicz H."/>
        </authorList>
    </citation>
    <scope>NUCLEOTIDE SEQUENCE [LARGE SCALE GENOMIC DNA]</scope>
    <source>
        <strain evidence="7 8">DSM 44523</strain>
    </source>
</reference>
<keyword evidence="4 5" id="KW-0472">Membrane</keyword>
<accession>A0A1M5PN72</accession>
<gene>
    <name evidence="7" type="ORF">SAMN05444320_1198</name>
</gene>
<comment type="subcellular location">
    <subcellularLocation>
        <location evidence="1">Membrane</location>
        <topology evidence="1">Multi-pass membrane protein</topology>
    </subcellularLocation>
</comment>
<sequence length="142" mass="14324">MAALLWLIAGVLLVAVEVLSGDLVLLMLGVGSLAAAGSSALGAPLLVDVAVFAVASLGLVTVARPALRRRLQPPELTRTNVEALVGGTATVVSTVDTQGGRVKIGGDVWSARAYDPTEVLEPGRAVTVMEISGATAVVWGGP</sequence>
<keyword evidence="2 5" id="KW-0812">Transmembrane</keyword>
<dbReference type="PANTHER" id="PTHR33507:SF3">
    <property type="entry name" value="INNER MEMBRANE PROTEIN YBBJ"/>
    <property type="match status" value="1"/>
</dbReference>
<evidence type="ECO:0000256" key="2">
    <source>
        <dbReference type="ARBA" id="ARBA00022692"/>
    </source>
</evidence>
<keyword evidence="7" id="KW-0645">Protease</keyword>
<feature type="domain" description="NfeD-like C-terminal" evidence="6">
    <location>
        <begin position="81"/>
        <end position="139"/>
    </location>
</feature>
<dbReference type="GO" id="GO:0008233">
    <property type="term" value="F:peptidase activity"/>
    <property type="evidence" value="ECO:0007669"/>
    <property type="project" value="UniProtKB-KW"/>
</dbReference>
<dbReference type="PANTHER" id="PTHR33507">
    <property type="entry name" value="INNER MEMBRANE PROTEIN YBBJ"/>
    <property type="match status" value="1"/>
</dbReference>
<evidence type="ECO:0000313" key="7">
    <source>
        <dbReference type="EMBL" id="SHH03181.1"/>
    </source>
</evidence>
<dbReference type="Gene3D" id="2.40.50.140">
    <property type="entry name" value="Nucleic acid-binding proteins"/>
    <property type="match status" value="1"/>
</dbReference>
<keyword evidence="7" id="KW-0378">Hydrolase</keyword>
<dbReference type="RefSeq" id="WP_073489952.1">
    <property type="nucleotide sequence ID" value="NZ_FQVN01000019.1"/>
</dbReference>
<keyword evidence="3 5" id="KW-1133">Transmembrane helix</keyword>
<dbReference type="OrthoDB" id="9792945at2"/>
<dbReference type="InterPro" id="IPR052165">
    <property type="entry name" value="Membrane_assoc_protease"/>
</dbReference>
<dbReference type="GO" id="GO:0005886">
    <property type="term" value="C:plasma membrane"/>
    <property type="evidence" value="ECO:0007669"/>
    <property type="project" value="TreeGrafter"/>
</dbReference>
<dbReference type="SUPFAM" id="SSF141322">
    <property type="entry name" value="NfeD domain-like"/>
    <property type="match status" value="1"/>
</dbReference>